<dbReference type="Gene3D" id="3.40.50.720">
    <property type="entry name" value="NAD(P)-binding Rossmann-like Domain"/>
    <property type="match status" value="1"/>
</dbReference>
<feature type="domain" description="Alcohol dehydrogenase-like C-terminal" evidence="3">
    <location>
        <begin position="178"/>
        <end position="284"/>
    </location>
</feature>
<evidence type="ECO:0000256" key="2">
    <source>
        <dbReference type="RuleBase" id="RU361277"/>
    </source>
</evidence>
<evidence type="ECO:0000313" key="5">
    <source>
        <dbReference type="EMBL" id="MCZ4548646.1"/>
    </source>
</evidence>
<dbReference type="InterPro" id="IPR002328">
    <property type="entry name" value="ADH_Zn_CS"/>
</dbReference>
<feature type="domain" description="Alcohol dehydrogenase-like N-terminal" evidence="4">
    <location>
        <begin position="24"/>
        <end position="139"/>
    </location>
</feature>
<keyword evidence="1" id="KW-0560">Oxidoreductase</keyword>
<evidence type="ECO:0000259" key="4">
    <source>
        <dbReference type="Pfam" id="PF08240"/>
    </source>
</evidence>
<dbReference type="Proteomes" id="UP001067235">
    <property type="component" value="Unassembled WGS sequence"/>
</dbReference>
<dbReference type="SUPFAM" id="SSF51735">
    <property type="entry name" value="NAD(P)-binding Rossmann-fold domains"/>
    <property type="match status" value="1"/>
</dbReference>
<name>A0ABT4MNR8_GORRU</name>
<dbReference type="Pfam" id="PF00107">
    <property type="entry name" value="ADH_zinc_N"/>
    <property type="match status" value="1"/>
</dbReference>
<keyword evidence="2" id="KW-0862">Zinc</keyword>
<dbReference type="Pfam" id="PF08240">
    <property type="entry name" value="ADH_N"/>
    <property type="match status" value="1"/>
</dbReference>
<evidence type="ECO:0000256" key="1">
    <source>
        <dbReference type="ARBA" id="ARBA00023002"/>
    </source>
</evidence>
<dbReference type="PANTHER" id="PTHR43189">
    <property type="entry name" value="ZINC-TYPE ALCOHOL DEHYDROGENASE-LIKE PROTEIN C1198.01-RELATED"/>
    <property type="match status" value="1"/>
</dbReference>
<comment type="cofactor">
    <cofactor evidence="2">
        <name>Zn(2+)</name>
        <dbReference type="ChEBI" id="CHEBI:29105"/>
    </cofactor>
</comment>
<dbReference type="InterPro" id="IPR011032">
    <property type="entry name" value="GroES-like_sf"/>
</dbReference>
<reference evidence="5" key="1">
    <citation type="submission" date="2022-12" db="EMBL/GenBank/DDBJ databases">
        <authorList>
            <person name="Krivoruchko A.V."/>
            <person name="Elkin A."/>
        </authorList>
    </citation>
    <scope>NUCLEOTIDE SEQUENCE</scope>
    <source>
        <strain evidence="5">IEGM 1388</strain>
    </source>
</reference>
<keyword evidence="6" id="KW-1185">Reference proteome</keyword>
<protein>
    <submittedName>
        <fullName evidence="5">Alcohol dehydrogenase catalytic domain-containing protein</fullName>
    </submittedName>
</protein>
<dbReference type="PANTHER" id="PTHR43189:SF1">
    <property type="entry name" value="ZINC-TYPE ALCOHOL DEHYDROGENASE-LIKE PROTEIN C1198.01"/>
    <property type="match status" value="1"/>
</dbReference>
<dbReference type="RefSeq" id="WP_301569139.1">
    <property type="nucleotide sequence ID" value="NZ_JAPWIE010000001.1"/>
</dbReference>
<dbReference type="InterPro" id="IPR013149">
    <property type="entry name" value="ADH-like_C"/>
</dbReference>
<comment type="similarity">
    <text evidence="2">Belongs to the zinc-containing alcohol dehydrogenase family.</text>
</comment>
<organism evidence="5 6">
    <name type="scientific">Gordonia rubripertincta</name>
    <name type="common">Rhodococcus corallinus</name>
    <dbReference type="NCBI Taxonomy" id="36822"/>
    <lineage>
        <taxon>Bacteria</taxon>
        <taxon>Bacillati</taxon>
        <taxon>Actinomycetota</taxon>
        <taxon>Actinomycetes</taxon>
        <taxon>Mycobacteriales</taxon>
        <taxon>Gordoniaceae</taxon>
        <taxon>Gordonia</taxon>
    </lineage>
</organism>
<gene>
    <name evidence="5" type="ORF">O4213_01535</name>
</gene>
<dbReference type="SUPFAM" id="SSF50129">
    <property type="entry name" value="GroES-like"/>
    <property type="match status" value="1"/>
</dbReference>
<comment type="caution">
    <text evidence="5">The sequence shown here is derived from an EMBL/GenBank/DDBJ whole genome shotgun (WGS) entry which is preliminary data.</text>
</comment>
<evidence type="ECO:0000313" key="6">
    <source>
        <dbReference type="Proteomes" id="UP001067235"/>
    </source>
</evidence>
<accession>A0ABT4MNR8</accession>
<sequence>MRAAALLDGEIAATDVPEPPPLGRDQLLIRVHSCGICGSDLSLWKDADTFVDVSIRGSNALSIFDPRRPVVPGHEFSGTVLDVGAAVDEFVTGDRVSGIGIATDPDTDEMTIIGYSNKYPGGFAERIVIDSSWARKVPDALGLDAASLAEPLHVGETHVQQSGYRDGDVGLVIGAGTIGLGVVIALAARGCQSIVVVEPSPKRRELAQTLGAQVVSPPLEGGAAQALDAQNPGRVIAYECSGRQGTLDELIRTLPFGSAIQVVASPFKPESITPVIAQWKQIVVNFGGGPVDDPYGITLQRLAAGEIDPELFITGHVDIAGVGAAFADLRDPERHVKILVHPNA</sequence>
<dbReference type="InterPro" id="IPR036291">
    <property type="entry name" value="NAD(P)-bd_dom_sf"/>
</dbReference>
<dbReference type="PROSITE" id="PS00059">
    <property type="entry name" value="ADH_ZINC"/>
    <property type="match status" value="1"/>
</dbReference>
<dbReference type="Gene3D" id="3.90.180.10">
    <property type="entry name" value="Medium-chain alcohol dehydrogenases, catalytic domain"/>
    <property type="match status" value="1"/>
</dbReference>
<proteinExistence type="inferred from homology"/>
<dbReference type="EMBL" id="JAPWIE010000001">
    <property type="protein sequence ID" value="MCZ4548646.1"/>
    <property type="molecule type" value="Genomic_DNA"/>
</dbReference>
<keyword evidence="2" id="KW-0479">Metal-binding</keyword>
<dbReference type="InterPro" id="IPR013154">
    <property type="entry name" value="ADH-like_N"/>
</dbReference>
<evidence type="ECO:0000259" key="3">
    <source>
        <dbReference type="Pfam" id="PF00107"/>
    </source>
</evidence>